<proteinExistence type="predicted"/>
<comment type="caution">
    <text evidence="2">The sequence shown here is derived from an EMBL/GenBank/DDBJ whole genome shotgun (WGS) entry which is preliminary data.</text>
</comment>
<protein>
    <submittedName>
        <fullName evidence="2">Uncharacterized protein</fullName>
    </submittedName>
</protein>
<organism evidence="2 3">
    <name type="scientific">Parathielavia hyrcaniae</name>
    <dbReference type="NCBI Taxonomy" id="113614"/>
    <lineage>
        <taxon>Eukaryota</taxon>
        <taxon>Fungi</taxon>
        <taxon>Dikarya</taxon>
        <taxon>Ascomycota</taxon>
        <taxon>Pezizomycotina</taxon>
        <taxon>Sordariomycetes</taxon>
        <taxon>Sordariomycetidae</taxon>
        <taxon>Sordariales</taxon>
        <taxon>Chaetomiaceae</taxon>
        <taxon>Parathielavia</taxon>
    </lineage>
</organism>
<accession>A0AAN6T7F2</accession>
<sequence length="305" mass="35017">MVTLLQALTTPNVGVNADLTTPGGNTSVHNGIRATNWHLWEGFDYHTLTRIFQRQLDQPYRGDPMPTPLLNDLSISNEETFDDLLRRFVIPVVKYGLVNYTGSPYCGRGSRCRTYPYKPDWSVAPDSRFDEDRSYANTLPGDTKLSAEWWPEMIDEESTAAEWKKVVSQIMTYMVHYRSRAQHHGNRPLWSGCTALQPDWQLLRQPTDSSRGYEYEGEYHAGGNDEGDEGVVEEDEGDVEEDDDEDNRTEVAPVANRTRVTVQRHTLSRNWYFVDSKGKEHATSKKQWRKVSDGYECRGRKNAGW</sequence>
<name>A0AAN6T7F2_9PEZI</name>
<reference evidence="2" key="2">
    <citation type="submission" date="2023-05" db="EMBL/GenBank/DDBJ databases">
        <authorList>
            <consortium name="Lawrence Berkeley National Laboratory"/>
            <person name="Steindorff A."/>
            <person name="Hensen N."/>
            <person name="Bonometti L."/>
            <person name="Westerberg I."/>
            <person name="Brannstrom I.O."/>
            <person name="Guillou S."/>
            <person name="Cros-Aarteil S."/>
            <person name="Calhoun S."/>
            <person name="Haridas S."/>
            <person name="Kuo A."/>
            <person name="Mondo S."/>
            <person name="Pangilinan J."/>
            <person name="Riley R."/>
            <person name="Labutti K."/>
            <person name="Andreopoulos B."/>
            <person name="Lipzen A."/>
            <person name="Chen C."/>
            <person name="Yanf M."/>
            <person name="Daum C."/>
            <person name="Ng V."/>
            <person name="Clum A."/>
            <person name="Ohm R."/>
            <person name="Martin F."/>
            <person name="Silar P."/>
            <person name="Natvig D."/>
            <person name="Lalanne C."/>
            <person name="Gautier V."/>
            <person name="Ament-Velasquez S.L."/>
            <person name="Kruys A."/>
            <person name="Hutchinson M.I."/>
            <person name="Powell A.J."/>
            <person name="Barry K."/>
            <person name="Miller A.N."/>
            <person name="Grigoriev I.V."/>
            <person name="Debuchy R."/>
            <person name="Gladieux P."/>
            <person name="Thoren M.H."/>
            <person name="Johannesson H."/>
        </authorList>
    </citation>
    <scope>NUCLEOTIDE SEQUENCE</scope>
    <source>
        <strain evidence="2">CBS 757.83</strain>
    </source>
</reference>
<gene>
    <name evidence="2" type="ORF">N658DRAFT_503220</name>
</gene>
<evidence type="ECO:0000256" key="1">
    <source>
        <dbReference type="SAM" id="MobiDB-lite"/>
    </source>
</evidence>
<feature type="region of interest" description="Disordered" evidence="1">
    <location>
        <begin position="211"/>
        <end position="257"/>
    </location>
</feature>
<feature type="compositionally biased region" description="Acidic residues" evidence="1">
    <location>
        <begin position="225"/>
        <end position="247"/>
    </location>
</feature>
<dbReference type="Proteomes" id="UP001305647">
    <property type="component" value="Unassembled WGS sequence"/>
</dbReference>
<keyword evidence="3" id="KW-1185">Reference proteome</keyword>
<evidence type="ECO:0000313" key="2">
    <source>
        <dbReference type="EMBL" id="KAK4106829.1"/>
    </source>
</evidence>
<reference evidence="2" key="1">
    <citation type="journal article" date="2023" name="Mol. Phylogenet. Evol.">
        <title>Genome-scale phylogeny and comparative genomics of the fungal order Sordariales.</title>
        <authorList>
            <person name="Hensen N."/>
            <person name="Bonometti L."/>
            <person name="Westerberg I."/>
            <person name="Brannstrom I.O."/>
            <person name="Guillou S."/>
            <person name="Cros-Aarteil S."/>
            <person name="Calhoun S."/>
            <person name="Haridas S."/>
            <person name="Kuo A."/>
            <person name="Mondo S."/>
            <person name="Pangilinan J."/>
            <person name="Riley R."/>
            <person name="LaButti K."/>
            <person name="Andreopoulos B."/>
            <person name="Lipzen A."/>
            <person name="Chen C."/>
            <person name="Yan M."/>
            <person name="Daum C."/>
            <person name="Ng V."/>
            <person name="Clum A."/>
            <person name="Steindorff A."/>
            <person name="Ohm R.A."/>
            <person name="Martin F."/>
            <person name="Silar P."/>
            <person name="Natvig D.O."/>
            <person name="Lalanne C."/>
            <person name="Gautier V."/>
            <person name="Ament-Velasquez S.L."/>
            <person name="Kruys A."/>
            <person name="Hutchinson M.I."/>
            <person name="Powell A.J."/>
            <person name="Barry K."/>
            <person name="Miller A.N."/>
            <person name="Grigoriev I.V."/>
            <person name="Debuchy R."/>
            <person name="Gladieux P."/>
            <person name="Hiltunen Thoren M."/>
            <person name="Johannesson H."/>
        </authorList>
    </citation>
    <scope>NUCLEOTIDE SEQUENCE</scope>
    <source>
        <strain evidence="2">CBS 757.83</strain>
    </source>
</reference>
<evidence type="ECO:0000313" key="3">
    <source>
        <dbReference type="Proteomes" id="UP001305647"/>
    </source>
</evidence>
<dbReference type="AlphaFoldDB" id="A0AAN6T7F2"/>
<dbReference type="EMBL" id="MU863624">
    <property type="protein sequence ID" value="KAK4106829.1"/>
    <property type="molecule type" value="Genomic_DNA"/>
</dbReference>